<dbReference type="Proteomes" id="UP001055460">
    <property type="component" value="Chromosome"/>
</dbReference>
<dbReference type="AlphaFoldDB" id="A0A9Q8YB79"/>
<dbReference type="PANTHER" id="PTHR35093">
    <property type="entry name" value="OUTER MEMBRANE PROTEIN NMB0088-RELATED"/>
    <property type="match status" value="1"/>
</dbReference>
<dbReference type="InterPro" id="IPR005017">
    <property type="entry name" value="OMPP1/FadL/TodX"/>
</dbReference>
<dbReference type="EMBL" id="CP121308">
    <property type="protein sequence ID" value="WFP92016.1"/>
    <property type="molecule type" value="Genomic_DNA"/>
</dbReference>
<evidence type="ECO:0000256" key="5">
    <source>
        <dbReference type="ARBA" id="ARBA00022729"/>
    </source>
</evidence>
<evidence type="ECO:0000313" key="12">
    <source>
        <dbReference type="Proteomes" id="UP001214094"/>
    </source>
</evidence>
<reference evidence="10 12" key="2">
    <citation type="submission" date="2023-03" db="EMBL/GenBank/DDBJ databases">
        <title>Comparative genome and transcriptome analysis combination mining strategies for increasing vitamin B12 production of Ensifer adhaerens strain.</title>
        <authorList>
            <person name="Yongheng L."/>
        </authorList>
    </citation>
    <scope>NUCLEOTIDE SEQUENCE [LARGE SCALE GENOMIC DNA]</scope>
    <source>
        <strain evidence="10 12">Casida A-T305</strain>
    </source>
</reference>
<keyword evidence="3" id="KW-1134">Transmembrane beta strand</keyword>
<reference evidence="9" key="1">
    <citation type="submission" date="2022-06" db="EMBL/GenBank/DDBJ databases">
        <title>Physiological and biochemical characterization and genomic elucidation of a strain of the genus Ensifer adhaerens M8 that combines arsenic oxidation and chromium reduction.</title>
        <authorList>
            <person name="Li X."/>
            <person name="Yu c."/>
        </authorList>
    </citation>
    <scope>NUCLEOTIDE SEQUENCE</scope>
    <source>
        <strain evidence="9">M8</strain>
    </source>
</reference>
<dbReference type="GO" id="GO:0009279">
    <property type="term" value="C:cell outer membrane"/>
    <property type="evidence" value="ECO:0007669"/>
    <property type="project" value="UniProtKB-SubCell"/>
</dbReference>
<dbReference type="SUPFAM" id="SSF56935">
    <property type="entry name" value="Porins"/>
    <property type="match status" value="1"/>
</dbReference>
<dbReference type="PANTHER" id="PTHR35093:SF8">
    <property type="entry name" value="OUTER MEMBRANE PROTEIN NMB0088-RELATED"/>
    <property type="match status" value="1"/>
</dbReference>
<evidence type="ECO:0000256" key="1">
    <source>
        <dbReference type="ARBA" id="ARBA00004571"/>
    </source>
</evidence>
<evidence type="ECO:0000313" key="11">
    <source>
        <dbReference type="Proteomes" id="UP001055460"/>
    </source>
</evidence>
<evidence type="ECO:0000256" key="8">
    <source>
        <dbReference type="SAM" id="SignalP"/>
    </source>
</evidence>
<keyword evidence="6" id="KW-0472">Membrane</keyword>
<name>A0A9Q8YB79_ENSAD</name>
<dbReference type="RefSeq" id="WP_034796673.1">
    <property type="nucleotide sequence ID" value="NZ_CAXURO020000001.1"/>
</dbReference>
<dbReference type="Gene3D" id="2.40.160.60">
    <property type="entry name" value="Outer membrane protein transport protein (OMPP1/FadL/TodX)"/>
    <property type="match status" value="1"/>
</dbReference>
<dbReference type="GeneID" id="29519926"/>
<organism evidence="9 11">
    <name type="scientific">Ensifer adhaerens</name>
    <name type="common">Sinorhizobium morelense</name>
    <dbReference type="NCBI Taxonomy" id="106592"/>
    <lineage>
        <taxon>Bacteria</taxon>
        <taxon>Pseudomonadati</taxon>
        <taxon>Pseudomonadota</taxon>
        <taxon>Alphaproteobacteria</taxon>
        <taxon>Hyphomicrobiales</taxon>
        <taxon>Rhizobiaceae</taxon>
        <taxon>Sinorhizobium/Ensifer group</taxon>
        <taxon>Ensifer</taxon>
    </lineage>
</organism>
<protein>
    <submittedName>
        <fullName evidence="9">OmpP1/FadL family transporter</fullName>
    </submittedName>
</protein>
<dbReference type="OrthoDB" id="6679728at2"/>
<dbReference type="EMBL" id="CP098807">
    <property type="protein sequence ID" value="USJ24582.1"/>
    <property type="molecule type" value="Genomic_DNA"/>
</dbReference>
<evidence type="ECO:0000256" key="3">
    <source>
        <dbReference type="ARBA" id="ARBA00022452"/>
    </source>
</evidence>
<gene>
    <name evidence="9" type="ORF">NE863_06290</name>
    <name evidence="10" type="ORF">P4B07_06495</name>
</gene>
<keyword evidence="12" id="KW-1185">Reference proteome</keyword>
<keyword evidence="7" id="KW-0998">Cell outer membrane</keyword>
<keyword evidence="4" id="KW-0812">Transmembrane</keyword>
<evidence type="ECO:0000256" key="7">
    <source>
        <dbReference type="ARBA" id="ARBA00023237"/>
    </source>
</evidence>
<sequence length="425" mass="45459">MAHMNLKRGVLSVAAGLLFASAAHAGGLERGGYNIDLLFDPSDYAGEASATYVNPQRELKNVRDTDTGNTNILTGTFGGGNLNNRPNTADDTESYWVPRVGVKAAFGDSVDCMADYSQPWGAHTNPGQNWAGANSNIETKVESDNYAATCSYKWDMGPGQFRVIGGVFYQEVNGFKERLVQDYTGTPLAGAFTGIGRLELGGHGWGWRAGAAYEIPEYALRASLVYNSAVDLDNLSGFIDLRQLGFVVPGVGLVTGTKYDVNGAASMPDSLELKLQSGFAPGWAAFGSVKWTDWSQLQVLKFCPATVSRTTPCTSLDLLYRDGWTITGGVGHKFNDQWSGAVSLTWDRGTSHGYGTQTDTWTLGTGVSYTPTENLEFRLAGAVGIMTGGSSGAVKYGDDVIGDDVSYDFDDDFVGAISTSIKVKF</sequence>
<dbReference type="GO" id="GO:0015483">
    <property type="term" value="F:long-chain fatty acid transporting porin activity"/>
    <property type="evidence" value="ECO:0007669"/>
    <property type="project" value="TreeGrafter"/>
</dbReference>
<proteinExistence type="inferred from homology"/>
<accession>A0A9Q8YB79</accession>
<evidence type="ECO:0000256" key="4">
    <source>
        <dbReference type="ARBA" id="ARBA00022692"/>
    </source>
</evidence>
<dbReference type="Pfam" id="PF03349">
    <property type="entry name" value="Toluene_X"/>
    <property type="match status" value="1"/>
</dbReference>
<feature type="chain" id="PRO_5040157715" evidence="8">
    <location>
        <begin position="26"/>
        <end position="425"/>
    </location>
</feature>
<comment type="similarity">
    <text evidence="2">Belongs to the OmpP1/FadL family.</text>
</comment>
<evidence type="ECO:0000313" key="10">
    <source>
        <dbReference type="EMBL" id="WFP92016.1"/>
    </source>
</evidence>
<evidence type="ECO:0000313" key="9">
    <source>
        <dbReference type="EMBL" id="USJ24582.1"/>
    </source>
</evidence>
<evidence type="ECO:0000256" key="2">
    <source>
        <dbReference type="ARBA" id="ARBA00008163"/>
    </source>
</evidence>
<feature type="signal peptide" evidence="8">
    <location>
        <begin position="1"/>
        <end position="25"/>
    </location>
</feature>
<comment type="subcellular location">
    <subcellularLocation>
        <location evidence="1">Cell outer membrane</location>
        <topology evidence="1">Multi-pass membrane protein</topology>
    </subcellularLocation>
</comment>
<evidence type="ECO:0000256" key="6">
    <source>
        <dbReference type="ARBA" id="ARBA00023136"/>
    </source>
</evidence>
<dbReference type="KEGG" id="eah:FA04_06415"/>
<dbReference type="Proteomes" id="UP001214094">
    <property type="component" value="Chromosome"/>
</dbReference>
<keyword evidence="5 8" id="KW-0732">Signal</keyword>